<gene>
    <name evidence="2" type="ORF">Afe05nite_68470</name>
</gene>
<dbReference type="Proteomes" id="UP000598174">
    <property type="component" value="Unassembled WGS sequence"/>
</dbReference>
<evidence type="ECO:0000313" key="2">
    <source>
        <dbReference type="EMBL" id="GIE15007.1"/>
    </source>
</evidence>
<feature type="compositionally biased region" description="Basic and acidic residues" evidence="1">
    <location>
        <begin position="1"/>
        <end position="13"/>
    </location>
</feature>
<reference evidence="2" key="1">
    <citation type="submission" date="2021-01" db="EMBL/GenBank/DDBJ databases">
        <title>Whole genome shotgun sequence of Actinoplanes ferrugineus NBRC 15555.</title>
        <authorList>
            <person name="Komaki H."/>
            <person name="Tamura T."/>
        </authorList>
    </citation>
    <scope>NUCLEOTIDE SEQUENCE</scope>
    <source>
        <strain evidence="2">NBRC 15555</strain>
    </source>
</reference>
<protein>
    <submittedName>
        <fullName evidence="2">Uncharacterized protein</fullName>
    </submittedName>
</protein>
<evidence type="ECO:0000313" key="3">
    <source>
        <dbReference type="Proteomes" id="UP000598174"/>
    </source>
</evidence>
<proteinExistence type="predicted"/>
<dbReference type="EMBL" id="BOMM01000060">
    <property type="protein sequence ID" value="GIE15007.1"/>
    <property type="molecule type" value="Genomic_DNA"/>
</dbReference>
<feature type="region of interest" description="Disordered" evidence="1">
    <location>
        <begin position="1"/>
        <end position="23"/>
    </location>
</feature>
<sequence>MTTSRRSVDDRRRALLTRPPQGSDGVELLRTDLERLLLGDPEAPADVVAGATAAAIGAARNRGWVELPAKHFPAEGVPIPPVTWLSAYGICRRAGARAALTALSHPPVVGLFGHEAWIAVAHALIAPGPETVGAARAALRTAEVATVAEPLLDVIAATLRGDEEATDVLPLLAAAVLTPGQAPDVAALPPVPVRGEHPPVRYRYPPARSHRVEEPTWFLDLEGFPRAGRDHTAHLLVARGGPGLPEAVLDVIAPPDPAARLPDPRSAGAGLPELLDTGELVLVADLFAERAATVEDQRAARAWLAEAADCLAAARARGEFRFGSERGTHAFRADPARFTPEAMAVVESGWRQILADWDPAGPSSAVLRLRLEPLLRAIASDGTGVALRDVRPRDDDYAKAFLPQCRERARVHYERLWSGPIDFRHPPPGFRVEVRVAAAGDGASLTPGRMWATWRYIVPGQTAGLSFDGLVWCDDHWAWFPRPHRL</sequence>
<accession>A0A919J811</accession>
<organism evidence="2 3">
    <name type="scientific">Paractinoplanes ferrugineus</name>
    <dbReference type="NCBI Taxonomy" id="113564"/>
    <lineage>
        <taxon>Bacteria</taxon>
        <taxon>Bacillati</taxon>
        <taxon>Actinomycetota</taxon>
        <taxon>Actinomycetes</taxon>
        <taxon>Micromonosporales</taxon>
        <taxon>Micromonosporaceae</taxon>
        <taxon>Paractinoplanes</taxon>
    </lineage>
</organism>
<name>A0A919J811_9ACTN</name>
<comment type="caution">
    <text evidence="2">The sequence shown here is derived from an EMBL/GenBank/DDBJ whole genome shotgun (WGS) entry which is preliminary data.</text>
</comment>
<keyword evidence="3" id="KW-1185">Reference proteome</keyword>
<dbReference type="AlphaFoldDB" id="A0A919J811"/>
<evidence type="ECO:0000256" key="1">
    <source>
        <dbReference type="SAM" id="MobiDB-lite"/>
    </source>
</evidence>
<dbReference type="RefSeq" id="WP_203821391.1">
    <property type="nucleotide sequence ID" value="NZ_BAAABP010000055.1"/>
</dbReference>